<protein>
    <submittedName>
        <fullName evidence="1">Uncharacterized protein</fullName>
    </submittedName>
</protein>
<dbReference type="EMBL" id="MZGX01000046">
    <property type="protein sequence ID" value="OPX41883.1"/>
    <property type="molecule type" value="Genomic_DNA"/>
</dbReference>
<comment type="caution">
    <text evidence="1">The sequence shown here is derived from an EMBL/GenBank/DDBJ whole genome shotgun (WGS) entry which is preliminary data.</text>
</comment>
<gene>
    <name evidence="1" type="ORF">CLHUN_42480</name>
</gene>
<dbReference type="RefSeq" id="WP_080066687.1">
    <property type="nucleotide sequence ID" value="NZ_MZGX01000046.1"/>
</dbReference>
<proteinExistence type="predicted"/>
<evidence type="ECO:0000313" key="1">
    <source>
        <dbReference type="EMBL" id="OPX41883.1"/>
    </source>
</evidence>
<organism evidence="1 2">
    <name type="scientific">Ruminiclostridium hungatei</name>
    <name type="common">Clostridium hungatei</name>
    <dbReference type="NCBI Taxonomy" id="48256"/>
    <lineage>
        <taxon>Bacteria</taxon>
        <taxon>Bacillati</taxon>
        <taxon>Bacillota</taxon>
        <taxon>Clostridia</taxon>
        <taxon>Eubacteriales</taxon>
        <taxon>Oscillospiraceae</taxon>
        <taxon>Ruminiclostridium</taxon>
    </lineage>
</organism>
<accession>A0A1V4SDS3</accession>
<reference evidence="1 2" key="1">
    <citation type="submission" date="2017-03" db="EMBL/GenBank/DDBJ databases">
        <title>Genome sequence of Clostridium hungatei DSM 14427.</title>
        <authorList>
            <person name="Poehlein A."/>
            <person name="Daniel R."/>
        </authorList>
    </citation>
    <scope>NUCLEOTIDE SEQUENCE [LARGE SCALE GENOMIC DNA]</scope>
    <source>
        <strain evidence="1 2">DSM 14427</strain>
    </source>
</reference>
<dbReference type="STRING" id="48256.CLHUN_42480"/>
<dbReference type="Proteomes" id="UP000191554">
    <property type="component" value="Unassembled WGS sequence"/>
</dbReference>
<keyword evidence="2" id="KW-1185">Reference proteome</keyword>
<evidence type="ECO:0000313" key="2">
    <source>
        <dbReference type="Proteomes" id="UP000191554"/>
    </source>
</evidence>
<dbReference type="AlphaFoldDB" id="A0A1V4SDS3"/>
<name>A0A1V4SDS3_RUMHU</name>
<sequence length="319" mass="37209">MNISEKFGFTTKGHKLFDFIDINLDTDTELYIDPTLIDRLPTSWCIETKKILQDYFDNVFECCKTKNYARLDKLVAFGKEPNETKLGLSVAQSRGKGSKPDSLRNIFRTVAEQCLIEKGLVEKPSELCVFVNNFAEDRMSDLITNIIRGQLYKFTTQQCNKLNINMSQKQYNLGNYWDASKKEWATLIGNSLIIGGKKILLVPKIIVRRKFIISVAQYIQKHVLTYRQSFHLEKKTELVHKRYTKKEGYFYVPPTKKELYEIEVKGQDHKAFARSFAENNPHIADRFRKKQVTERDIWDCVLSDNELDFYVYGKNAYSA</sequence>
<dbReference type="OrthoDB" id="6691177at2"/>